<sequence>MSVSFVLIACSGTVGADGAKLTTDKRRPDKTRPQTTAPAPTAPAADKPRITGGPNRPQAVPSQPFVSTPFATFSEPWAMTFLPDGRLLVTEKQGQLRLFDPATKTAGTITGAPTVQYGGQGGFGDVVLHPQFASNRYVYLSYAEAGPNSTRGATVVRAQLTLDANGGGSLGTPQVIWRQTPKVTGEGHYGHRIVFGADGKLWITSSDRQKMTPAQDMASSLGKLVRLNDDGSTPSDNPFFAQGGVPAQTWTLGHRNMLGIAFDGAGKLWVHEMGPAGGDELNLIERGTNYGWPVVSDGNHYDGVDIPDHVTRPDLNAPEVAWRTTIAPAGFIIYSGNLFPYFRGDGFIGGLASQALIRVRFDGNTAREAGRYAMGRRIREVEQGPDGAIWILEDGAGGRLVKLTPVPM</sequence>
<dbReference type="Pfam" id="PF07995">
    <property type="entry name" value="GSDH"/>
    <property type="match status" value="1"/>
</dbReference>
<proteinExistence type="predicted"/>
<dbReference type="PANTHER" id="PTHR19328">
    <property type="entry name" value="HEDGEHOG-INTERACTING PROTEIN"/>
    <property type="match status" value="1"/>
</dbReference>
<dbReference type="GO" id="GO:0016491">
    <property type="term" value="F:oxidoreductase activity"/>
    <property type="evidence" value="ECO:0007669"/>
    <property type="project" value="UniProtKB-KW"/>
</dbReference>
<dbReference type="InterPro" id="IPR011041">
    <property type="entry name" value="Quinoprot_gluc/sorb_DH_b-prop"/>
</dbReference>
<dbReference type="PANTHER" id="PTHR19328:SF75">
    <property type="entry name" value="ALDOSE SUGAR DEHYDROGENASE YLII"/>
    <property type="match status" value="1"/>
</dbReference>
<dbReference type="InterPro" id="IPR012938">
    <property type="entry name" value="Glc/Sorbosone_DH"/>
</dbReference>
<dbReference type="EMBL" id="JBHTIF010000005">
    <property type="protein sequence ID" value="MFD0727312.1"/>
    <property type="molecule type" value="Genomic_DNA"/>
</dbReference>
<feature type="domain" description="Glucose/Sorbosone dehydrogenase" evidence="2">
    <location>
        <begin position="74"/>
        <end position="402"/>
    </location>
</feature>
<dbReference type="Proteomes" id="UP001597110">
    <property type="component" value="Unassembled WGS sequence"/>
</dbReference>
<dbReference type="SUPFAM" id="SSF50952">
    <property type="entry name" value="Soluble quinoprotein glucose dehydrogenase"/>
    <property type="match status" value="1"/>
</dbReference>
<reference evidence="4" key="1">
    <citation type="journal article" date="2019" name="Int. J. Syst. Evol. Microbiol.">
        <title>The Global Catalogue of Microorganisms (GCM) 10K type strain sequencing project: providing services to taxonomists for standard genome sequencing and annotation.</title>
        <authorList>
            <consortium name="The Broad Institute Genomics Platform"/>
            <consortium name="The Broad Institute Genome Sequencing Center for Infectious Disease"/>
            <person name="Wu L."/>
            <person name="Ma J."/>
        </authorList>
    </citation>
    <scope>NUCLEOTIDE SEQUENCE [LARGE SCALE GENOMIC DNA]</scope>
    <source>
        <strain evidence="4">CCUG 55585</strain>
    </source>
</reference>
<dbReference type="InterPro" id="IPR011042">
    <property type="entry name" value="6-blade_b-propeller_TolB-like"/>
</dbReference>
<evidence type="ECO:0000259" key="2">
    <source>
        <dbReference type="Pfam" id="PF07995"/>
    </source>
</evidence>
<dbReference type="EC" id="1.1.5.-" evidence="3"/>
<accession>A0ABW2YG44</accession>
<evidence type="ECO:0000313" key="3">
    <source>
        <dbReference type="EMBL" id="MFD0727312.1"/>
    </source>
</evidence>
<feature type="region of interest" description="Disordered" evidence="1">
    <location>
        <begin position="17"/>
        <end position="63"/>
    </location>
</feature>
<evidence type="ECO:0000313" key="4">
    <source>
        <dbReference type="Proteomes" id="UP001597110"/>
    </source>
</evidence>
<feature type="compositionally biased region" description="Low complexity" evidence="1">
    <location>
        <begin position="35"/>
        <end position="45"/>
    </location>
</feature>
<gene>
    <name evidence="3" type="ORF">ACFQ0E_17085</name>
</gene>
<name>A0ABW2YG44_9GAMM</name>
<keyword evidence="4" id="KW-1185">Reference proteome</keyword>
<dbReference type="RefSeq" id="WP_386826258.1">
    <property type="nucleotide sequence ID" value="NZ_JBHTIF010000005.1"/>
</dbReference>
<evidence type="ECO:0000256" key="1">
    <source>
        <dbReference type="SAM" id="MobiDB-lite"/>
    </source>
</evidence>
<dbReference type="Gene3D" id="2.120.10.30">
    <property type="entry name" value="TolB, C-terminal domain"/>
    <property type="match status" value="1"/>
</dbReference>
<comment type="caution">
    <text evidence="3">The sequence shown here is derived from an EMBL/GenBank/DDBJ whole genome shotgun (WGS) entry which is preliminary data.</text>
</comment>
<protein>
    <submittedName>
        <fullName evidence="3">PQQ-dependent sugar dehydrogenase</fullName>
        <ecNumber evidence="3">1.1.5.-</ecNumber>
    </submittedName>
</protein>
<organism evidence="3 4">
    <name type="scientific">Lysobacter brunescens</name>
    <dbReference type="NCBI Taxonomy" id="262323"/>
    <lineage>
        <taxon>Bacteria</taxon>
        <taxon>Pseudomonadati</taxon>
        <taxon>Pseudomonadota</taxon>
        <taxon>Gammaproteobacteria</taxon>
        <taxon>Lysobacterales</taxon>
        <taxon>Lysobacteraceae</taxon>
        <taxon>Lysobacter</taxon>
    </lineage>
</organism>
<feature type="compositionally biased region" description="Basic and acidic residues" evidence="1">
    <location>
        <begin position="22"/>
        <end position="32"/>
    </location>
</feature>
<keyword evidence="3" id="KW-0560">Oxidoreductase</keyword>